<reference evidence="1" key="1">
    <citation type="journal article" date="2019" name="bioRxiv">
        <title>The Genome of the Zebra Mussel, Dreissena polymorpha: A Resource for Invasive Species Research.</title>
        <authorList>
            <person name="McCartney M.A."/>
            <person name="Auch B."/>
            <person name="Kono T."/>
            <person name="Mallez S."/>
            <person name="Zhang Y."/>
            <person name="Obille A."/>
            <person name="Becker A."/>
            <person name="Abrahante J.E."/>
            <person name="Garbe J."/>
            <person name="Badalamenti J.P."/>
            <person name="Herman A."/>
            <person name="Mangelson H."/>
            <person name="Liachko I."/>
            <person name="Sullivan S."/>
            <person name="Sone E.D."/>
            <person name="Koren S."/>
            <person name="Silverstein K.A.T."/>
            <person name="Beckman K.B."/>
            <person name="Gohl D.M."/>
        </authorList>
    </citation>
    <scope>NUCLEOTIDE SEQUENCE</scope>
    <source>
        <strain evidence="1">Duluth1</strain>
        <tissue evidence="1">Whole animal</tissue>
    </source>
</reference>
<dbReference type="Proteomes" id="UP000828390">
    <property type="component" value="Unassembled WGS sequence"/>
</dbReference>
<reference evidence="1" key="2">
    <citation type="submission" date="2020-11" db="EMBL/GenBank/DDBJ databases">
        <authorList>
            <person name="McCartney M.A."/>
            <person name="Auch B."/>
            <person name="Kono T."/>
            <person name="Mallez S."/>
            <person name="Becker A."/>
            <person name="Gohl D.M."/>
            <person name="Silverstein K.A.T."/>
            <person name="Koren S."/>
            <person name="Bechman K.B."/>
            <person name="Herman A."/>
            <person name="Abrahante J.E."/>
            <person name="Garbe J."/>
        </authorList>
    </citation>
    <scope>NUCLEOTIDE SEQUENCE</scope>
    <source>
        <strain evidence="1">Duluth1</strain>
        <tissue evidence="1">Whole animal</tissue>
    </source>
</reference>
<accession>A0A9D4KWL7</accession>
<keyword evidence="2" id="KW-1185">Reference proteome</keyword>
<comment type="caution">
    <text evidence="1">The sequence shown here is derived from an EMBL/GenBank/DDBJ whole genome shotgun (WGS) entry which is preliminary data.</text>
</comment>
<protein>
    <submittedName>
        <fullName evidence="1">Uncharacterized protein</fullName>
    </submittedName>
</protein>
<dbReference type="AlphaFoldDB" id="A0A9D4KWL7"/>
<dbReference type="EMBL" id="JAIWYP010000003">
    <property type="protein sequence ID" value="KAH3846356.1"/>
    <property type="molecule type" value="Genomic_DNA"/>
</dbReference>
<proteinExistence type="predicted"/>
<evidence type="ECO:0000313" key="1">
    <source>
        <dbReference type="EMBL" id="KAH3846356.1"/>
    </source>
</evidence>
<organism evidence="1 2">
    <name type="scientific">Dreissena polymorpha</name>
    <name type="common">Zebra mussel</name>
    <name type="synonym">Mytilus polymorpha</name>
    <dbReference type="NCBI Taxonomy" id="45954"/>
    <lineage>
        <taxon>Eukaryota</taxon>
        <taxon>Metazoa</taxon>
        <taxon>Spiralia</taxon>
        <taxon>Lophotrochozoa</taxon>
        <taxon>Mollusca</taxon>
        <taxon>Bivalvia</taxon>
        <taxon>Autobranchia</taxon>
        <taxon>Heteroconchia</taxon>
        <taxon>Euheterodonta</taxon>
        <taxon>Imparidentia</taxon>
        <taxon>Neoheterodontei</taxon>
        <taxon>Myida</taxon>
        <taxon>Dreissenoidea</taxon>
        <taxon>Dreissenidae</taxon>
        <taxon>Dreissena</taxon>
    </lineage>
</organism>
<evidence type="ECO:0000313" key="2">
    <source>
        <dbReference type="Proteomes" id="UP000828390"/>
    </source>
</evidence>
<gene>
    <name evidence="1" type="ORF">DPMN_088657</name>
</gene>
<sequence>MPPAPSAYGHLRLVDKQTRKQFERVTTGGPANEETSHISMGTLDWRTSKRGNSLITHKYGHLRLVDQQTGISLSSHISMVTLDWRTMCYIWALKTGGPTNEETGSYKSHISITNKYGHLRLVDQQTGKQFECITYGHLRLFECVTYGHLRLVDQQTKKQFECVTYWHLRLVDQQKWKQFECVTTGGPANGETSHITNEETSHISMGTLDWWTSKRGHSLSSHISMDTLDWRTSKRGNSLITHKYGHLRLLDQQTGISLSSHISMVTLDWRTMCYIWALKTGGPTNEETYGHLRLCVTYGHLRLVDQQTRKNHTLFECVTTGGPANEDTTLISIGTYDGWTSKRGNSLRSHITTGETLSTCGQANEETGNYKSHIKETGGYKSHISMGTLFECVTTGGPANEETSHISMDTKDWWTSKRGNSLSVLHWALKTGGPANGETTHKFGHLRLVDQQTRKQFECVTYGHIRLVNQQTRKQLECVTFECATTDGPANEETTGGPANEETSFISWSLKTVWALKTGEPANEETGSYKSHISMGKLDW</sequence>
<name>A0A9D4KWL7_DREPO</name>